<protein>
    <submittedName>
        <fullName evidence="1">7614_t:CDS:1</fullName>
    </submittedName>
</protein>
<name>A0A9N8ZJ50_FUNMO</name>
<sequence>MTKNRKLLFDSHSDEVIKNYMKMNPNEKIPFVRLSKLLSNEQVTLNPKQIAHHWRNNLDPRLCKEPISDEEKTYIYSWVIPHQKACSIIQWNELQNEIVTRFGKFRSRNVLKNIWYSRKRRLDRYNTKVPDNIENPKAKISYILN</sequence>
<comment type="caution">
    <text evidence="1">The sequence shown here is derived from an EMBL/GenBank/DDBJ whole genome shotgun (WGS) entry which is preliminary data.</text>
</comment>
<proteinExistence type="predicted"/>
<accession>A0A9N8ZJ50</accession>
<dbReference type="Proteomes" id="UP000789375">
    <property type="component" value="Unassembled WGS sequence"/>
</dbReference>
<reference evidence="1" key="1">
    <citation type="submission" date="2021-06" db="EMBL/GenBank/DDBJ databases">
        <authorList>
            <person name="Kallberg Y."/>
            <person name="Tangrot J."/>
            <person name="Rosling A."/>
        </authorList>
    </citation>
    <scope>NUCLEOTIDE SEQUENCE</scope>
    <source>
        <strain evidence="1">87-6 pot B 2015</strain>
    </source>
</reference>
<dbReference type="AlphaFoldDB" id="A0A9N8ZJ50"/>
<organism evidence="1 2">
    <name type="scientific">Funneliformis mosseae</name>
    <name type="common">Endomycorrhizal fungus</name>
    <name type="synonym">Glomus mosseae</name>
    <dbReference type="NCBI Taxonomy" id="27381"/>
    <lineage>
        <taxon>Eukaryota</taxon>
        <taxon>Fungi</taxon>
        <taxon>Fungi incertae sedis</taxon>
        <taxon>Mucoromycota</taxon>
        <taxon>Glomeromycotina</taxon>
        <taxon>Glomeromycetes</taxon>
        <taxon>Glomerales</taxon>
        <taxon>Glomeraceae</taxon>
        <taxon>Funneliformis</taxon>
    </lineage>
</organism>
<dbReference type="EMBL" id="CAJVPP010000609">
    <property type="protein sequence ID" value="CAG8497462.1"/>
    <property type="molecule type" value="Genomic_DNA"/>
</dbReference>
<evidence type="ECO:0000313" key="1">
    <source>
        <dbReference type="EMBL" id="CAG8497462.1"/>
    </source>
</evidence>
<evidence type="ECO:0000313" key="2">
    <source>
        <dbReference type="Proteomes" id="UP000789375"/>
    </source>
</evidence>
<gene>
    <name evidence="1" type="ORF">FMOSSE_LOCUS3856</name>
</gene>
<keyword evidence="2" id="KW-1185">Reference proteome</keyword>